<proteinExistence type="predicted"/>
<evidence type="ECO:0000313" key="2">
    <source>
        <dbReference type="Proteomes" id="UP001497444"/>
    </source>
</evidence>
<reference evidence="1 2" key="1">
    <citation type="submission" date="2024-02" db="EMBL/GenBank/DDBJ databases">
        <authorList>
            <consortium name="ELIXIR-Norway"/>
            <consortium name="Elixir Norway"/>
        </authorList>
    </citation>
    <scope>NUCLEOTIDE SEQUENCE [LARGE SCALE GENOMIC DNA]</scope>
</reference>
<dbReference type="EMBL" id="OZ020097">
    <property type="protein sequence ID" value="CAK9268099.1"/>
    <property type="molecule type" value="Genomic_DNA"/>
</dbReference>
<gene>
    <name evidence="1" type="ORF">CSSPJE1EN1_LOCUS13577</name>
</gene>
<evidence type="ECO:0000313" key="1">
    <source>
        <dbReference type="EMBL" id="CAK9268099.1"/>
    </source>
</evidence>
<accession>A0ABP0WMJ0</accession>
<keyword evidence="2" id="KW-1185">Reference proteome</keyword>
<organism evidence="1 2">
    <name type="scientific">Sphagnum jensenii</name>
    <dbReference type="NCBI Taxonomy" id="128206"/>
    <lineage>
        <taxon>Eukaryota</taxon>
        <taxon>Viridiplantae</taxon>
        <taxon>Streptophyta</taxon>
        <taxon>Embryophyta</taxon>
        <taxon>Bryophyta</taxon>
        <taxon>Sphagnophytina</taxon>
        <taxon>Sphagnopsida</taxon>
        <taxon>Sphagnales</taxon>
        <taxon>Sphagnaceae</taxon>
        <taxon>Sphagnum</taxon>
    </lineage>
</organism>
<feature type="non-terminal residue" evidence="1">
    <location>
        <position position="1"/>
    </location>
</feature>
<sequence length="63" mass="6698">SEQAGGSCGDSELKTAKELRLLEGSASCGYFDGMKEGGGLRFWNNPQTNFSSGSCSIVMMKLE</sequence>
<dbReference type="Proteomes" id="UP001497444">
    <property type="component" value="Chromosome 2"/>
</dbReference>
<name>A0ABP0WMJ0_9BRYO</name>
<protein>
    <submittedName>
        <fullName evidence="1">Uncharacterized protein</fullName>
    </submittedName>
</protein>